<dbReference type="Pfam" id="PF02597">
    <property type="entry name" value="ThiS"/>
    <property type="match status" value="1"/>
</dbReference>
<keyword evidence="3" id="KW-0501">Molybdenum cofactor biosynthesis</keyword>
<dbReference type="Proteomes" id="UP000295793">
    <property type="component" value="Unassembled WGS sequence"/>
</dbReference>
<keyword evidence="7" id="KW-1185">Reference proteome</keyword>
<evidence type="ECO:0000256" key="4">
    <source>
        <dbReference type="ARBA" id="ARBA00024200"/>
    </source>
</evidence>
<gene>
    <name evidence="6" type="ORF">BCF53_11098</name>
</gene>
<evidence type="ECO:0000256" key="2">
    <source>
        <dbReference type="ARBA" id="ARBA00022741"/>
    </source>
</evidence>
<accession>A0A4R3I4L8</accession>
<dbReference type="InterPro" id="IPR016155">
    <property type="entry name" value="Mopterin_synth/thiamin_S_b"/>
</dbReference>
<keyword evidence="2" id="KW-0547">Nucleotide-binding</keyword>
<dbReference type="PANTHER" id="PTHR33359">
    <property type="entry name" value="MOLYBDOPTERIN SYNTHASE SULFUR CARRIER SUBUNIT"/>
    <property type="match status" value="1"/>
</dbReference>
<dbReference type="FunFam" id="3.10.20.30:FF:000010">
    <property type="entry name" value="Molybdopterin synthase sulfur carrier subunit"/>
    <property type="match status" value="1"/>
</dbReference>
<comment type="similarity">
    <text evidence="4">Belongs to the MoaD family.</text>
</comment>
<evidence type="ECO:0000256" key="1">
    <source>
        <dbReference type="ARBA" id="ARBA00005046"/>
    </source>
</evidence>
<comment type="pathway">
    <text evidence="1">Cofactor biosynthesis; molybdopterin biosynthesis.</text>
</comment>
<dbReference type="InterPro" id="IPR012675">
    <property type="entry name" value="Beta-grasp_dom_sf"/>
</dbReference>
<comment type="caution">
    <text evidence="6">The sequence shown here is derived from an EMBL/GenBank/DDBJ whole genome shotgun (WGS) entry which is preliminary data.</text>
</comment>
<dbReference type="GO" id="GO:0006777">
    <property type="term" value="P:Mo-molybdopterin cofactor biosynthetic process"/>
    <property type="evidence" value="ECO:0007669"/>
    <property type="project" value="UniProtKB-KW"/>
</dbReference>
<dbReference type="InterPro" id="IPR010038">
    <property type="entry name" value="MoaD_arc-typ"/>
</dbReference>
<dbReference type="InterPro" id="IPR044672">
    <property type="entry name" value="MOCS2A"/>
</dbReference>
<dbReference type="Gene3D" id="3.10.20.30">
    <property type="match status" value="1"/>
</dbReference>
<dbReference type="InterPro" id="IPR003749">
    <property type="entry name" value="ThiS/MoaD-like"/>
</dbReference>
<reference evidence="6 7" key="1">
    <citation type="submission" date="2019-03" db="EMBL/GenBank/DDBJ databases">
        <title>Genomic Encyclopedia of Archaeal and Bacterial Type Strains, Phase II (KMG-II): from individual species to whole genera.</title>
        <authorList>
            <person name="Goeker M."/>
        </authorList>
    </citation>
    <scope>NUCLEOTIDE SEQUENCE [LARGE SCALE GENOMIC DNA]</scope>
    <source>
        <strain evidence="6 7">DSM 15388</strain>
    </source>
</reference>
<dbReference type="SUPFAM" id="SSF54285">
    <property type="entry name" value="MoaD/ThiS"/>
    <property type="match status" value="1"/>
</dbReference>
<dbReference type="NCBIfam" id="TIGR01682">
    <property type="entry name" value="moaD"/>
    <property type="match status" value="1"/>
</dbReference>
<evidence type="ECO:0000313" key="6">
    <source>
        <dbReference type="EMBL" id="TCS40176.1"/>
    </source>
</evidence>
<dbReference type="UniPathway" id="UPA00344"/>
<dbReference type="CDD" id="cd00754">
    <property type="entry name" value="Ubl_MoaD"/>
    <property type="match status" value="1"/>
</dbReference>
<dbReference type="OrthoDB" id="9801945at2"/>
<dbReference type="EMBL" id="SLZR01000010">
    <property type="protein sequence ID" value="TCS40176.1"/>
    <property type="molecule type" value="Genomic_DNA"/>
</dbReference>
<protein>
    <recommendedName>
        <fullName evidence="5">Molybdopterin synthase sulfur carrier subunit</fullName>
    </recommendedName>
</protein>
<dbReference type="PANTHER" id="PTHR33359:SF1">
    <property type="entry name" value="MOLYBDOPTERIN SYNTHASE SULFUR CARRIER SUBUNIT"/>
    <property type="match status" value="1"/>
</dbReference>
<name>A0A4R3I4L8_9GAMM</name>
<evidence type="ECO:0000313" key="7">
    <source>
        <dbReference type="Proteomes" id="UP000295793"/>
    </source>
</evidence>
<dbReference type="RefSeq" id="WP_132702071.1">
    <property type="nucleotide sequence ID" value="NZ_SLZR01000010.1"/>
</dbReference>
<evidence type="ECO:0000256" key="5">
    <source>
        <dbReference type="ARBA" id="ARBA00024247"/>
    </source>
</evidence>
<dbReference type="NCBIfam" id="TIGR01687">
    <property type="entry name" value="moaD_arch"/>
    <property type="match status" value="1"/>
</dbReference>
<sequence>MNTITVKFFARLREQSGVDAMDLEIGDMTKLSELIAQLQDQHQDWTILQQKNLMAAVNHSMITDDCLLAAGDEVALFPPVTGG</sequence>
<organism evidence="6 7">
    <name type="scientific">Reinekea marinisedimentorum</name>
    <dbReference type="NCBI Taxonomy" id="230495"/>
    <lineage>
        <taxon>Bacteria</taxon>
        <taxon>Pseudomonadati</taxon>
        <taxon>Pseudomonadota</taxon>
        <taxon>Gammaproteobacteria</taxon>
        <taxon>Oceanospirillales</taxon>
        <taxon>Saccharospirillaceae</taxon>
        <taxon>Reinekea</taxon>
    </lineage>
</organism>
<dbReference type="GO" id="GO:0000166">
    <property type="term" value="F:nucleotide binding"/>
    <property type="evidence" value="ECO:0007669"/>
    <property type="project" value="UniProtKB-KW"/>
</dbReference>
<evidence type="ECO:0000256" key="3">
    <source>
        <dbReference type="ARBA" id="ARBA00023150"/>
    </source>
</evidence>
<dbReference type="GO" id="GO:1990133">
    <property type="term" value="C:molybdopterin adenylyltransferase complex"/>
    <property type="evidence" value="ECO:0007669"/>
    <property type="project" value="TreeGrafter"/>
</dbReference>
<dbReference type="AlphaFoldDB" id="A0A4R3I4L8"/>
<proteinExistence type="inferred from homology"/>